<dbReference type="RefSeq" id="WP_066078826.1">
    <property type="nucleotide sequence ID" value="NZ_FRDK01000002.1"/>
</dbReference>
<comment type="caution">
    <text evidence="1">The sequence shown here is derived from an EMBL/GenBank/DDBJ whole genome shotgun (WGS) entry which is preliminary data.</text>
</comment>
<proteinExistence type="predicted"/>
<evidence type="ECO:0000313" key="2">
    <source>
        <dbReference type="Proteomes" id="UP000077164"/>
    </source>
</evidence>
<dbReference type="Proteomes" id="UP000077164">
    <property type="component" value="Unassembled WGS sequence"/>
</dbReference>
<keyword evidence="2" id="KW-1185">Reference proteome</keyword>
<reference evidence="1 2" key="1">
    <citation type="submission" date="2016-03" db="EMBL/GenBank/DDBJ databases">
        <title>Draft genome sequence of Flavobacterium fryxellicola DSM 16209.</title>
        <authorList>
            <person name="Shin S.-K."/>
            <person name="Yi H."/>
        </authorList>
    </citation>
    <scope>NUCLEOTIDE SEQUENCE [LARGE SCALE GENOMIC DNA]</scope>
    <source>
        <strain evidence="1 2">DSM 16209</strain>
    </source>
</reference>
<evidence type="ECO:0000313" key="1">
    <source>
        <dbReference type="EMBL" id="OAB29197.1"/>
    </source>
</evidence>
<accession>A0A167YAW3</accession>
<gene>
    <name evidence="1" type="ORF">FBFR_07095</name>
</gene>
<dbReference type="OrthoDB" id="5166556at2"/>
<organism evidence="1 2">
    <name type="scientific">Flavobacterium fryxellicola</name>
    <dbReference type="NCBI Taxonomy" id="249352"/>
    <lineage>
        <taxon>Bacteria</taxon>
        <taxon>Pseudomonadati</taxon>
        <taxon>Bacteroidota</taxon>
        <taxon>Flavobacteriia</taxon>
        <taxon>Flavobacteriales</taxon>
        <taxon>Flavobacteriaceae</taxon>
        <taxon>Flavobacterium</taxon>
    </lineage>
</organism>
<dbReference type="STRING" id="249352.SAMN05444395_10212"/>
<dbReference type="InterPro" id="IPR021109">
    <property type="entry name" value="Peptidase_aspartic_dom_sf"/>
</dbReference>
<dbReference type="EMBL" id="LVJE01000010">
    <property type="protein sequence ID" value="OAB29197.1"/>
    <property type="molecule type" value="Genomic_DNA"/>
</dbReference>
<keyword evidence="1" id="KW-0645">Protease</keyword>
<dbReference type="SUPFAM" id="SSF50630">
    <property type="entry name" value="Acid proteases"/>
    <property type="match status" value="1"/>
</dbReference>
<dbReference type="GO" id="GO:0006508">
    <property type="term" value="P:proteolysis"/>
    <property type="evidence" value="ECO:0007669"/>
    <property type="project" value="UniProtKB-KW"/>
</dbReference>
<sequence>MKQLVILFACILFSISIFAQKLELSDTISLTINEHNTIFIKAIFNEKDTLNLNFDTGTTELILINDILKNKLKSTTELYSTSYNLKIGKTNYKTKVYDAELAGHGTDGRFGWDFFKGKVVELNYDKHAMIIHSELPKYVLLDNKFTNLKIEFFKDLFLVSTEIKENGIANKALFLFDTGFERTAMLDTNLLKEGNFPTNKMKVIKKVMMRGAQGNEIPVITSNLEILKIGKYKLKNIPVQITTTQKPLKDKNVHILGNEILKRFNIFLDFQNNVVYMKPNKFYKDYYIDQNKKGIKKYLISFFELKQ</sequence>
<dbReference type="GO" id="GO:0008233">
    <property type="term" value="F:peptidase activity"/>
    <property type="evidence" value="ECO:0007669"/>
    <property type="project" value="UniProtKB-KW"/>
</dbReference>
<protein>
    <submittedName>
        <fullName evidence="1">Clan AA aspartic protease</fullName>
    </submittedName>
</protein>
<dbReference type="AlphaFoldDB" id="A0A167YAW3"/>
<keyword evidence="1" id="KW-0378">Hydrolase</keyword>
<dbReference type="Gene3D" id="2.40.70.10">
    <property type="entry name" value="Acid Proteases"/>
    <property type="match status" value="1"/>
</dbReference>
<name>A0A167YAW3_9FLAO</name>